<dbReference type="InterPro" id="IPR019416">
    <property type="entry name" value="NCBP3"/>
</dbReference>
<dbReference type="PANTHER" id="PTHR16291:SF0">
    <property type="entry name" value="NUCLEAR CAP-BINDING PROTEIN SUBUNIT 3"/>
    <property type="match status" value="1"/>
</dbReference>
<feature type="region of interest" description="Disordered" evidence="3">
    <location>
        <begin position="165"/>
        <end position="192"/>
    </location>
</feature>
<feature type="region of interest" description="Disordered" evidence="3">
    <location>
        <begin position="277"/>
        <end position="468"/>
    </location>
</feature>
<evidence type="ECO:0000256" key="3">
    <source>
        <dbReference type="SAM" id="MobiDB-lite"/>
    </source>
</evidence>
<accession>A0A2R5LL77</accession>
<feature type="compositionally biased region" description="Acidic residues" evidence="3">
    <location>
        <begin position="306"/>
        <end position="319"/>
    </location>
</feature>
<dbReference type="PANTHER" id="PTHR16291">
    <property type="entry name" value="NUCLEAR CAP-BINDING PROTEIN SUBUNIT 3"/>
    <property type="match status" value="1"/>
</dbReference>
<dbReference type="Pfam" id="PF10309">
    <property type="entry name" value="NCBP3"/>
    <property type="match status" value="1"/>
</dbReference>
<protein>
    <recommendedName>
        <fullName evidence="2">Nuclear cap-binding protein subunit 3</fullName>
    </recommendedName>
</protein>
<dbReference type="Gene3D" id="3.30.70.330">
    <property type="match status" value="1"/>
</dbReference>
<evidence type="ECO:0000256" key="1">
    <source>
        <dbReference type="ARBA" id="ARBA00006069"/>
    </source>
</evidence>
<dbReference type="GO" id="GO:0005634">
    <property type="term" value="C:nucleus"/>
    <property type="evidence" value="ECO:0007669"/>
    <property type="project" value="TreeGrafter"/>
</dbReference>
<feature type="compositionally biased region" description="Basic and acidic residues" evidence="3">
    <location>
        <begin position="59"/>
        <end position="73"/>
    </location>
</feature>
<evidence type="ECO:0000313" key="4">
    <source>
        <dbReference type="EMBL" id="MBY10241.1"/>
    </source>
</evidence>
<feature type="compositionally biased region" description="Basic and acidic residues" evidence="3">
    <location>
        <begin position="291"/>
        <end position="305"/>
    </location>
</feature>
<feature type="compositionally biased region" description="Basic residues" evidence="3">
    <location>
        <begin position="339"/>
        <end position="348"/>
    </location>
</feature>
<proteinExistence type="inferred from homology"/>
<name>A0A2R5LL77_9ACAR</name>
<comment type="similarity">
    <text evidence="1">Belongs to the NCBP3 family.</text>
</comment>
<evidence type="ECO:0000256" key="2">
    <source>
        <dbReference type="ARBA" id="ARBA00019876"/>
    </source>
</evidence>
<reference evidence="4" key="1">
    <citation type="submission" date="2018-03" db="EMBL/GenBank/DDBJ databases">
        <title>The relapsing fever spirochete Borrelia turicatae persists in the highly oxidative environment of its soft-bodied tick vector.</title>
        <authorList>
            <person name="Bourret T.J."/>
            <person name="Boyle W.K."/>
            <person name="Valenzuela J.G."/>
            <person name="Oliveira F."/>
            <person name="Lopez J.E."/>
        </authorList>
    </citation>
    <scope>NUCLEOTIDE SEQUENCE</scope>
    <source>
        <strain evidence="4">Kansas strain/isolate</strain>
        <tissue evidence="4">Salivary glands</tissue>
    </source>
</reference>
<dbReference type="GO" id="GO:0003729">
    <property type="term" value="F:mRNA binding"/>
    <property type="evidence" value="ECO:0007669"/>
    <property type="project" value="InterPro"/>
</dbReference>
<dbReference type="AlphaFoldDB" id="A0A2R5LL77"/>
<sequence>MSNFLLERELPNLKVAVNNTGMDNDDDDLMDMDDQKADVAETVSDRNLNSPDSLSVKAANDDMKGDNDTKDSGSDGTQLENLYRSLGLHPRRVPAGTRLDTVHVRGVTDMSTEDILDYFKDYNPVSVDWINDYSCNVVWKDEKDAALTLLRISRPVLIKGTALKEKEAVQKPSGKSPLDRPSQESSVAPKPEEIVVMSEDDASDVEVESGNLDGPLEELDISKLDVPVPPGRWRRGISHSKAAVLLMRFSNKYDKKTTGAEKRSEYYKKYGNPNYGGMTGLISRSRKRRMREQMSDNAEGQKSDGELEEEAEADDQDEQMEPKRMRMKMYADEEEEKIRKKKISRRRTNVPTPPTPWSTPGNSPTSDEDPAQGSGSVWDRLSGGRPIIRPQYVERSPSPEEPQDTNRGRQYVDLDDPRLRDDYDEWEDGDPYQPPLPRWADEGNDDDSGRVRGGRSLPSRLGPVSGGDLRSKLEALRRKRKTVETVTPLRISVVNDAD</sequence>
<dbReference type="GO" id="GO:0000340">
    <property type="term" value="F:RNA 7-methylguanosine cap binding"/>
    <property type="evidence" value="ECO:0007669"/>
    <property type="project" value="InterPro"/>
</dbReference>
<organism evidence="4">
    <name type="scientific">Ornithodoros turicata</name>
    <dbReference type="NCBI Taxonomy" id="34597"/>
    <lineage>
        <taxon>Eukaryota</taxon>
        <taxon>Metazoa</taxon>
        <taxon>Ecdysozoa</taxon>
        <taxon>Arthropoda</taxon>
        <taxon>Chelicerata</taxon>
        <taxon>Arachnida</taxon>
        <taxon>Acari</taxon>
        <taxon>Parasitiformes</taxon>
        <taxon>Ixodida</taxon>
        <taxon>Ixodoidea</taxon>
        <taxon>Argasidae</taxon>
        <taxon>Ornithodorinae</taxon>
        <taxon>Ornithodoros</taxon>
    </lineage>
</organism>
<feature type="region of interest" description="Disordered" evidence="3">
    <location>
        <begin position="45"/>
        <end position="77"/>
    </location>
</feature>
<dbReference type="InterPro" id="IPR012677">
    <property type="entry name" value="Nucleotide-bd_a/b_plait_sf"/>
</dbReference>
<feature type="compositionally biased region" description="Basic and acidic residues" evidence="3">
    <location>
        <begin position="404"/>
        <end position="421"/>
    </location>
</feature>
<dbReference type="EMBL" id="GGLE01006115">
    <property type="protein sequence ID" value="MBY10241.1"/>
    <property type="molecule type" value="Transcribed_RNA"/>
</dbReference>